<dbReference type="Gene3D" id="1.10.287.1490">
    <property type="match status" value="1"/>
</dbReference>
<comment type="caution">
    <text evidence="2">The sequence shown here is derived from an EMBL/GenBank/DDBJ whole genome shotgun (WGS) entry which is preliminary data.</text>
</comment>
<organism evidence="2 3">
    <name type="scientific">Lobosporangium transversale</name>
    <dbReference type="NCBI Taxonomy" id="64571"/>
    <lineage>
        <taxon>Eukaryota</taxon>
        <taxon>Fungi</taxon>
        <taxon>Fungi incertae sedis</taxon>
        <taxon>Mucoromycota</taxon>
        <taxon>Mortierellomycotina</taxon>
        <taxon>Mortierellomycetes</taxon>
        <taxon>Mortierellales</taxon>
        <taxon>Mortierellaceae</taxon>
        <taxon>Lobosporangium</taxon>
    </lineage>
</organism>
<dbReference type="EMBL" id="MCFF01000003">
    <property type="protein sequence ID" value="ORZ27593.1"/>
    <property type="molecule type" value="Genomic_DNA"/>
</dbReference>
<dbReference type="OrthoDB" id="5585416at2759"/>
<evidence type="ECO:0000256" key="1">
    <source>
        <dbReference type="SAM" id="Coils"/>
    </source>
</evidence>
<sequence length="179" mass="20391">MILQSRVKQTQALSAHLSGSEEEVHALTSENESLQKELDGCRRELRMFRKELDGLVDQMAEMGTEVMDAKNKVSVYSKRLNEVEQELNSTQELNVDLQEQLRIAMERQKQAQSSTAQVVKNMQSELGKVLSDSGTIRSTLEELENRQEKCEGKVVEMISNTKEYAQLLEEAQTTIQTLR</sequence>
<reference evidence="2 3" key="1">
    <citation type="submission" date="2016-07" db="EMBL/GenBank/DDBJ databases">
        <title>Pervasive Adenine N6-methylation of Active Genes in Fungi.</title>
        <authorList>
            <consortium name="DOE Joint Genome Institute"/>
            <person name="Mondo S.J."/>
            <person name="Dannebaum R.O."/>
            <person name="Kuo R.C."/>
            <person name="Labutti K."/>
            <person name="Haridas S."/>
            <person name="Kuo A."/>
            <person name="Salamov A."/>
            <person name="Ahrendt S.R."/>
            <person name="Lipzen A."/>
            <person name="Sullivan W."/>
            <person name="Andreopoulos W.B."/>
            <person name="Clum A."/>
            <person name="Lindquist E."/>
            <person name="Daum C."/>
            <person name="Ramamoorthy G.K."/>
            <person name="Gryganskyi A."/>
            <person name="Culley D."/>
            <person name="Magnuson J.K."/>
            <person name="James T.Y."/>
            <person name="O'Malley M.A."/>
            <person name="Stajich J.E."/>
            <person name="Spatafora J.W."/>
            <person name="Visel A."/>
            <person name="Grigoriev I.V."/>
        </authorList>
    </citation>
    <scope>NUCLEOTIDE SEQUENCE [LARGE SCALE GENOMIC DNA]</scope>
    <source>
        <strain evidence="2 3">NRRL 3116</strain>
    </source>
</reference>
<dbReference type="STRING" id="64571.A0A1Y2H1K6"/>
<evidence type="ECO:0000313" key="3">
    <source>
        <dbReference type="Proteomes" id="UP000193648"/>
    </source>
</evidence>
<dbReference type="InParanoid" id="A0A1Y2H1K6"/>
<dbReference type="RefSeq" id="XP_021885296.1">
    <property type="nucleotide sequence ID" value="XM_022020529.1"/>
</dbReference>
<feature type="coiled-coil region" evidence="1">
    <location>
        <begin position="17"/>
        <end position="107"/>
    </location>
</feature>
<keyword evidence="1" id="KW-0175">Coiled coil</keyword>
<proteinExistence type="predicted"/>
<keyword evidence="3" id="KW-1185">Reference proteome</keyword>
<evidence type="ECO:0000313" key="2">
    <source>
        <dbReference type="EMBL" id="ORZ27593.1"/>
    </source>
</evidence>
<dbReference type="SUPFAM" id="SSF57997">
    <property type="entry name" value="Tropomyosin"/>
    <property type="match status" value="1"/>
</dbReference>
<name>A0A1Y2H1K6_9FUNG</name>
<dbReference type="GeneID" id="33562373"/>
<protein>
    <submittedName>
        <fullName evidence="2">Uncharacterized protein</fullName>
    </submittedName>
</protein>
<dbReference type="AlphaFoldDB" id="A0A1Y2H1K6"/>
<accession>A0A1Y2H1K6</accession>
<dbReference type="Proteomes" id="UP000193648">
    <property type="component" value="Unassembled WGS sequence"/>
</dbReference>
<gene>
    <name evidence="2" type="ORF">BCR41DRAFT_299604</name>
</gene>
<feature type="non-terminal residue" evidence="2">
    <location>
        <position position="179"/>
    </location>
</feature>